<proteinExistence type="predicted"/>
<dbReference type="Proteomes" id="UP000606786">
    <property type="component" value="Unassembled WGS sequence"/>
</dbReference>
<gene>
    <name evidence="2" type="ORF">CCAP1982_LOCUS10311</name>
</gene>
<comment type="caution">
    <text evidence="2">The sequence shown here is derived from an EMBL/GenBank/DDBJ whole genome shotgun (WGS) entry which is preliminary data.</text>
</comment>
<accession>A0A811USY3</accession>
<dbReference type="AlphaFoldDB" id="A0A811USY3"/>
<evidence type="ECO:0000256" key="1">
    <source>
        <dbReference type="SAM" id="MobiDB-lite"/>
    </source>
</evidence>
<organism evidence="2 3">
    <name type="scientific">Ceratitis capitata</name>
    <name type="common">Mediterranean fruit fly</name>
    <name type="synonym">Tephritis capitata</name>
    <dbReference type="NCBI Taxonomy" id="7213"/>
    <lineage>
        <taxon>Eukaryota</taxon>
        <taxon>Metazoa</taxon>
        <taxon>Ecdysozoa</taxon>
        <taxon>Arthropoda</taxon>
        <taxon>Hexapoda</taxon>
        <taxon>Insecta</taxon>
        <taxon>Pterygota</taxon>
        <taxon>Neoptera</taxon>
        <taxon>Endopterygota</taxon>
        <taxon>Diptera</taxon>
        <taxon>Brachycera</taxon>
        <taxon>Muscomorpha</taxon>
        <taxon>Tephritoidea</taxon>
        <taxon>Tephritidae</taxon>
        <taxon>Ceratitis</taxon>
        <taxon>Ceratitis</taxon>
    </lineage>
</organism>
<feature type="region of interest" description="Disordered" evidence="1">
    <location>
        <begin position="46"/>
        <end position="119"/>
    </location>
</feature>
<protein>
    <submittedName>
        <fullName evidence="2">(Mediterranean fruit fly) hypothetical protein</fullName>
    </submittedName>
</protein>
<keyword evidence="3" id="KW-1185">Reference proteome</keyword>
<name>A0A811USY3_CERCA</name>
<evidence type="ECO:0000313" key="3">
    <source>
        <dbReference type="Proteomes" id="UP000606786"/>
    </source>
</evidence>
<dbReference type="EMBL" id="CAJHJT010000023">
    <property type="protein sequence ID" value="CAD7001821.1"/>
    <property type="molecule type" value="Genomic_DNA"/>
</dbReference>
<feature type="compositionally biased region" description="Basic and acidic residues" evidence="1">
    <location>
        <begin position="70"/>
        <end position="96"/>
    </location>
</feature>
<reference evidence="2" key="1">
    <citation type="submission" date="2020-11" db="EMBL/GenBank/DDBJ databases">
        <authorList>
            <person name="Whitehead M."/>
        </authorList>
    </citation>
    <scope>NUCLEOTIDE SEQUENCE</scope>
    <source>
        <strain evidence="2">EGII</strain>
    </source>
</reference>
<sequence length="203" mass="23010">MRRRRIFRLPVEVQKWNFVGSVDVVECTPRIAAQRPHQYRGVGSTIVLKNNSGTKPDSRLDPGQGKHGRREYSSNRSNEEFRERRGGEEIGKRKYESTQQRWQQQMTNSDENQPTKRRGELVISEEDGEVRDRGLIDYTKSINMRSRIYNKTISTIHEPHQQPAKLRICGAGEGDADAISLTASGGILEVGDMADNTTTLPAN</sequence>
<feature type="compositionally biased region" description="Polar residues" evidence="1">
    <location>
        <begin position="97"/>
        <end position="112"/>
    </location>
</feature>
<evidence type="ECO:0000313" key="2">
    <source>
        <dbReference type="EMBL" id="CAD7001821.1"/>
    </source>
</evidence>